<dbReference type="KEGG" id="fmr:Fuma_04268"/>
<dbReference type="OrthoDB" id="9797363at2"/>
<dbReference type="Pfam" id="PF09721">
    <property type="entry name" value="Exosortase_EpsH"/>
    <property type="match status" value="1"/>
</dbReference>
<feature type="transmembrane region" description="Helical" evidence="8">
    <location>
        <begin position="84"/>
        <end position="101"/>
    </location>
</feature>
<dbReference type="NCBIfam" id="TIGR02602">
    <property type="entry name" value="8TM_EpsH"/>
    <property type="match status" value="1"/>
</dbReference>
<feature type="transmembrane region" description="Helical" evidence="8">
    <location>
        <begin position="200"/>
        <end position="217"/>
    </location>
</feature>
<evidence type="ECO:0000256" key="3">
    <source>
        <dbReference type="ARBA" id="ARBA00022670"/>
    </source>
</evidence>
<dbReference type="InterPro" id="IPR026392">
    <property type="entry name" value="Exo/Archaeosortase_dom"/>
</dbReference>
<protein>
    <submittedName>
        <fullName evidence="9">Exosortase D, VPLPA-CTERM-specific</fullName>
    </submittedName>
</protein>
<keyword evidence="5" id="KW-0378">Hydrolase</keyword>
<dbReference type="GO" id="GO:0005886">
    <property type="term" value="C:plasma membrane"/>
    <property type="evidence" value="ECO:0007669"/>
    <property type="project" value="UniProtKB-SubCell"/>
</dbReference>
<dbReference type="InterPro" id="IPR013426">
    <property type="entry name" value="EpsH-like"/>
</dbReference>
<evidence type="ECO:0000256" key="6">
    <source>
        <dbReference type="ARBA" id="ARBA00022989"/>
    </source>
</evidence>
<sequence length="317" mass="35295">MQHRSILKSHEPDEWACPDWKARAIWTGVFFLALVVLFSDLLQSFLSRWSTEPQYSHGFAIPLIAAGLGWYLSDRIRAGWAQSSAWGIAFIVAGTVLHILGRYLFIEAADCLGLLLCITGGAFLIWGRNLVWGVWPAILFLIFMFPLPYRIERMLSAPLQLYGAEKSAYYIQMFGIPAVAKGSLILMGDHKLGVAEACSGMRMLTVFFAISAATIIVTKRSVWEKVIILFSAIPIALICNIGRIVATALAHHWLGQDMADLVFHDLSGWLMMPSAMLLLFLLLKLLDWLFVAAPEAEDKLRSVKRMGLPGVPTVTRS</sequence>
<accession>A0A1P8WKQ3</accession>
<dbReference type="AlphaFoldDB" id="A0A1P8WKQ3"/>
<feature type="transmembrane region" description="Helical" evidence="8">
    <location>
        <begin position="54"/>
        <end position="72"/>
    </location>
</feature>
<feature type="transmembrane region" description="Helical" evidence="8">
    <location>
        <begin position="24"/>
        <end position="42"/>
    </location>
</feature>
<name>A0A1P8WKQ3_9PLAN</name>
<evidence type="ECO:0000256" key="2">
    <source>
        <dbReference type="ARBA" id="ARBA00022475"/>
    </source>
</evidence>
<dbReference type="Proteomes" id="UP000187735">
    <property type="component" value="Chromosome"/>
</dbReference>
<dbReference type="NCBIfam" id="TIGR04178">
    <property type="entry name" value="exo_archaeo"/>
    <property type="match status" value="1"/>
</dbReference>
<comment type="subcellular location">
    <subcellularLocation>
        <location evidence="1">Cell membrane</location>
        <topology evidence="1">Multi-pass membrane protein</topology>
    </subcellularLocation>
</comment>
<dbReference type="EMBL" id="CP017641">
    <property type="protein sequence ID" value="APZ94635.1"/>
    <property type="molecule type" value="Genomic_DNA"/>
</dbReference>
<evidence type="ECO:0000313" key="9">
    <source>
        <dbReference type="EMBL" id="APZ94635.1"/>
    </source>
</evidence>
<keyword evidence="7 8" id="KW-0472">Membrane</keyword>
<evidence type="ECO:0000256" key="7">
    <source>
        <dbReference type="ARBA" id="ARBA00023136"/>
    </source>
</evidence>
<gene>
    <name evidence="9" type="ORF">Fuma_04268</name>
</gene>
<reference evidence="9 10" key="1">
    <citation type="journal article" date="2016" name="Front. Microbiol.">
        <title>Fuerstia marisgermanicae gen. nov., sp. nov., an Unusual Member of the Phylum Planctomycetes from the German Wadden Sea.</title>
        <authorList>
            <person name="Kohn T."/>
            <person name="Heuer A."/>
            <person name="Jogler M."/>
            <person name="Vollmers J."/>
            <person name="Boedeker C."/>
            <person name="Bunk B."/>
            <person name="Rast P."/>
            <person name="Borchert D."/>
            <person name="Glockner I."/>
            <person name="Freese H.M."/>
            <person name="Klenk H.P."/>
            <person name="Overmann J."/>
            <person name="Kaster A.K."/>
            <person name="Rohde M."/>
            <person name="Wiegand S."/>
            <person name="Jogler C."/>
        </authorList>
    </citation>
    <scope>NUCLEOTIDE SEQUENCE [LARGE SCALE GENOMIC DNA]</scope>
    <source>
        <strain evidence="9 10">NH11</strain>
    </source>
</reference>
<feature type="transmembrane region" description="Helical" evidence="8">
    <location>
        <begin position="226"/>
        <end position="250"/>
    </location>
</feature>
<dbReference type="GO" id="GO:0006508">
    <property type="term" value="P:proteolysis"/>
    <property type="evidence" value="ECO:0007669"/>
    <property type="project" value="UniProtKB-KW"/>
</dbReference>
<evidence type="ECO:0000256" key="4">
    <source>
        <dbReference type="ARBA" id="ARBA00022692"/>
    </source>
</evidence>
<keyword evidence="2" id="KW-1003">Cell membrane</keyword>
<evidence type="ECO:0000256" key="1">
    <source>
        <dbReference type="ARBA" id="ARBA00004651"/>
    </source>
</evidence>
<evidence type="ECO:0000256" key="8">
    <source>
        <dbReference type="SAM" id="Phobius"/>
    </source>
</evidence>
<dbReference type="InterPro" id="IPR019127">
    <property type="entry name" value="Exosortase"/>
</dbReference>
<feature type="transmembrane region" description="Helical" evidence="8">
    <location>
        <begin position="132"/>
        <end position="149"/>
    </location>
</feature>
<dbReference type="RefSeq" id="WP_077025911.1">
    <property type="nucleotide sequence ID" value="NZ_CP017641.1"/>
</dbReference>
<dbReference type="STRING" id="1891926.Fuma_04268"/>
<keyword evidence="10" id="KW-1185">Reference proteome</keyword>
<organism evidence="9 10">
    <name type="scientific">Fuerstiella marisgermanici</name>
    <dbReference type="NCBI Taxonomy" id="1891926"/>
    <lineage>
        <taxon>Bacteria</taxon>
        <taxon>Pseudomonadati</taxon>
        <taxon>Planctomycetota</taxon>
        <taxon>Planctomycetia</taxon>
        <taxon>Planctomycetales</taxon>
        <taxon>Planctomycetaceae</taxon>
        <taxon>Fuerstiella</taxon>
    </lineage>
</organism>
<feature type="transmembrane region" description="Helical" evidence="8">
    <location>
        <begin position="270"/>
        <end position="291"/>
    </location>
</feature>
<evidence type="ECO:0000313" key="10">
    <source>
        <dbReference type="Proteomes" id="UP000187735"/>
    </source>
</evidence>
<keyword evidence="3" id="KW-0645">Protease</keyword>
<proteinExistence type="predicted"/>
<evidence type="ECO:0000256" key="5">
    <source>
        <dbReference type="ARBA" id="ARBA00022801"/>
    </source>
</evidence>
<keyword evidence="6 8" id="KW-1133">Transmembrane helix</keyword>
<dbReference type="GO" id="GO:0008233">
    <property type="term" value="F:peptidase activity"/>
    <property type="evidence" value="ECO:0007669"/>
    <property type="project" value="UniProtKB-KW"/>
</dbReference>
<feature type="transmembrane region" description="Helical" evidence="8">
    <location>
        <begin position="108"/>
        <end position="126"/>
    </location>
</feature>
<keyword evidence="4 8" id="KW-0812">Transmembrane</keyword>